<sequence>MALWGGRFQGGSSDMFRQVNDSLPFDQHLASQDIRGSIIWSRAIAKAGVLTESEQQQLEQALNGLLAKAEAGELDFAGSNEEDIHSFVEAALTEQLGDIGRKLHTGRSRNDQVATDFRLWVREHCQQLQQDLRQLKAALVKSAERHQHVILPGYTHLQRAQPVRYPHWCLAYVEMFKRDISRMGDLLVRMNQCPLGSGALAGTVYAIDRQEIAQQLGFDSPCLNSLDAVSDRDYVLELLFCASTSMMHLSRMAEDMIFFNSGEAGFLRLGDNVTSGSSLMPQKKNPDALELIRGKCGRVFGSLQGLLVTMKGLPLAYNKDMQEDKEGAFDAVNQWHICLMIACEVIDSVELNSDRCAQAAREGYANATELADYLVGKGVPFRTAHDISGQVVLAALAQGKAIEELSLEDMQKHSALIGEDVYPVLQLEYLVDKRNILGGTGKDPVFMALKRELAAIADEQC</sequence>
<keyword evidence="8 12" id="KW-0028">Amino-acid biosynthesis</keyword>
<dbReference type="GO" id="GO:0004056">
    <property type="term" value="F:argininosuccinate lyase activity"/>
    <property type="evidence" value="ECO:0007669"/>
    <property type="project" value="UniProtKB-UniRule"/>
</dbReference>
<dbReference type="Proteomes" id="UP000606935">
    <property type="component" value="Unassembled WGS sequence"/>
</dbReference>
<dbReference type="EMBL" id="BMLS01000001">
    <property type="protein sequence ID" value="GGO65715.1"/>
    <property type="molecule type" value="Genomic_DNA"/>
</dbReference>
<dbReference type="EC" id="4.3.2.1" evidence="12 13"/>
<proteinExistence type="inferred from homology"/>
<dbReference type="InterPro" id="IPR029419">
    <property type="entry name" value="Arg_succ_lyase_C"/>
</dbReference>
<evidence type="ECO:0000256" key="9">
    <source>
        <dbReference type="ARBA" id="ARBA00023239"/>
    </source>
</evidence>
<reference evidence="16" key="1">
    <citation type="journal article" date="2014" name="Int. J. Syst. Evol. Microbiol.">
        <title>Complete genome sequence of Corynebacterium casei LMG S-19264T (=DSM 44701T), isolated from a smear-ripened cheese.</title>
        <authorList>
            <consortium name="US DOE Joint Genome Institute (JGI-PGF)"/>
            <person name="Walter F."/>
            <person name="Albersmeier A."/>
            <person name="Kalinowski J."/>
            <person name="Ruckert C."/>
        </authorList>
    </citation>
    <scope>NUCLEOTIDE SEQUENCE</scope>
    <source>
        <strain evidence="16">CGMCC 1.7086</strain>
    </source>
</reference>
<comment type="similarity">
    <text evidence="11">In the C-terminal section; belongs to the acetyltransferase family. ArgA subfamily.</text>
</comment>
<dbReference type="PANTHER" id="PTHR43814">
    <property type="entry name" value="ARGININOSUCCINATE LYASE"/>
    <property type="match status" value="1"/>
</dbReference>
<comment type="similarity">
    <text evidence="12">Belongs to the lyase 1 family. Argininosuccinate lyase subfamily.</text>
</comment>
<keyword evidence="6 12" id="KW-0963">Cytoplasm</keyword>
<dbReference type="GO" id="GO:0005829">
    <property type="term" value="C:cytosol"/>
    <property type="evidence" value="ECO:0007669"/>
    <property type="project" value="TreeGrafter"/>
</dbReference>
<feature type="domain" description="Fumarate lyase N-terminal" evidence="14">
    <location>
        <begin position="6"/>
        <end position="301"/>
    </location>
</feature>
<dbReference type="Gene3D" id="1.10.275.10">
    <property type="entry name" value="Fumarase/aspartase (N-terminal domain)"/>
    <property type="match status" value="1"/>
</dbReference>
<keyword evidence="9 12" id="KW-0456">Lyase</keyword>
<dbReference type="Gene3D" id="1.10.40.30">
    <property type="entry name" value="Fumarase/aspartase (C-terminal domain)"/>
    <property type="match status" value="1"/>
</dbReference>
<dbReference type="PANTHER" id="PTHR43814:SF1">
    <property type="entry name" value="ARGININOSUCCINATE LYASE"/>
    <property type="match status" value="1"/>
</dbReference>
<dbReference type="AlphaFoldDB" id="A0A917YTM4"/>
<keyword evidence="17" id="KW-1185">Reference proteome</keyword>
<dbReference type="NCBIfam" id="TIGR00838">
    <property type="entry name" value="argH"/>
    <property type="match status" value="1"/>
</dbReference>
<evidence type="ECO:0000259" key="15">
    <source>
        <dbReference type="Pfam" id="PF14698"/>
    </source>
</evidence>
<evidence type="ECO:0000256" key="6">
    <source>
        <dbReference type="ARBA" id="ARBA00022490"/>
    </source>
</evidence>
<dbReference type="PROSITE" id="PS00163">
    <property type="entry name" value="FUMARATE_LYASES"/>
    <property type="match status" value="1"/>
</dbReference>
<evidence type="ECO:0000256" key="8">
    <source>
        <dbReference type="ARBA" id="ARBA00022605"/>
    </source>
</evidence>
<comment type="pathway">
    <text evidence="4 12">Amino-acid biosynthesis; L-arginine biosynthesis; L-arginine from L-ornithine and carbamoyl phosphate: step 3/3.</text>
</comment>
<keyword evidence="7 12" id="KW-0055">Arginine biosynthesis</keyword>
<evidence type="ECO:0000256" key="4">
    <source>
        <dbReference type="ARBA" id="ARBA00004941"/>
    </source>
</evidence>
<evidence type="ECO:0000256" key="11">
    <source>
        <dbReference type="ARBA" id="ARBA00060819"/>
    </source>
</evidence>
<organism evidence="16 17">
    <name type="scientific">Bowmanella pacifica</name>
    <dbReference type="NCBI Taxonomy" id="502051"/>
    <lineage>
        <taxon>Bacteria</taxon>
        <taxon>Pseudomonadati</taxon>
        <taxon>Pseudomonadota</taxon>
        <taxon>Gammaproteobacteria</taxon>
        <taxon>Alteromonadales</taxon>
        <taxon>Alteromonadaceae</taxon>
        <taxon>Bowmanella</taxon>
    </lineage>
</organism>
<evidence type="ECO:0000256" key="12">
    <source>
        <dbReference type="HAMAP-Rule" id="MF_00006"/>
    </source>
</evidence>
<dbReference type="GO" id="GO:0042450">
    <property type="term" value="P:L-arginine biosynthetic process via ornithine"/>
    <property type="evidence" value="ECO:0007669"/>
    <property type="project" value="UniProtKB-UniRule"/>
</dbReference>
<dbReference type="SUPFAM" id="SSF48557">
    <property type="entry name" value="L-aspartase-like"/>
    <property type="match status" value="1"/>
</dbReference>
<dbReference type="RefSeq" id="WP_188690665.1">
    <property type="nucleotide sequence ID" value="NZ_BMLS01000001.1"/>
</dbReference>
<dbReference type="Pfam" id="PF14698">
    <property type="entry name" value="ASL_C2"/>
    <property type="match status" value="1"/>
</dbReference>
<evidence type="ECO:0000256" key="10">
    <source>
        <dbReference type="ARBA" id="ARBA00048372"/>
    </source>
</evidence>
<evidence type="ECO:0000313" key="16">
    <source>
        <dbReference type="EMBL" id="GGO65715.1"/>
    </source>
</evidence>
<dbReference type="NCBIfam" id="NF008964">
    <property type="entry name" value="PRK12308.1"/>
    <property type="match status" value="1"/>
</dbReference>
<dbReference type="InterPro" id="IPR022761">
    <property type="entry name" value="Fumarate_lyase_N"/>
</dbReference>
<dbReference type="PRINTS" id="PR00149">
    <property type="entry name" value="FUMRATELYASE"/>
</dbReference>
<dbReference type="InterPro" id="IPR000362">
    <property type="entry name" value="Fumarate_lyase_fam"/>
</dbReference>
<dbReference type="HAMAP" id="MF_00006">
    <property type="entry name" value="Arg_succ_lyase"/>
    <property type="match status" value="1"/>
</dbReference>
<feature type="domain" description="Argininosuccinate lyase C-terminal" evidence="15">
    <location>
        <begin position="364"/>
        <end position="431"/>
    </location>
</feature>
<dbReference type="CDD" id="cd01359">
    <property type="entry name" value="Argininosuccinate_lyase"/>
    <property type="match status" value="1"/>
</dbReference>
<reference evidence="16" key="2">
    <citation type="submission" date="2020-09" db="EMBL/GenBank/DDBJ databases">
        <authorList>
            <person name="Sun Q."/>
            <person name="Zhou Y."/>
        </authorList>
    </citation>
    <scope>NUCLEOTIDE SEQUENCE</scope>
    <source>
        <strain evidence="16">CGMCC 1.7086</strain>
    </source>
</reference>
<dbReference type="InterPro" id="IPR024083">
    <property type="entry name" value="Fumarase/histidase_N"/>
</dbReference>
<evidence type="ECO:0000313" key="17">
    <source>
        <dbReference type="Proteomes" id="UP000606935"/>
    </source>
</evidence>
<evidence type="ECO:0000256" key="5">
    <source>
        <dbReference type="ARBA" id="ARBA00005552"/>
    </source>
</evidence>
<comment type="subcellular location">
    <subcellularLocation>
        <location evidence="2 12">Cytoplasm</location>
    </subcellularLocation>
</comment>
<dbReference type="FunFam" id="1.20.200.10:FF:000006">
    <property type="entry name" value="Argininosuccinate lyase"/>
    <property type="match status" value="1"/>
</dbReference>
<dbReference type="FunFam" id="1.10.40.30:FF:000001">
    <property type="entry name" value="Argininosuccinate lyase"/>
    <property type="match status" value="1"/>
</dbReference>
<dbReference type="Pfam" id="PF00206">
    <property type="entry name" value="Lyase_1"/>
    <property type="match status" value="1"/>
</dbReference>
<dbReference type="Gene3D" id="1.20.200.10">
    <property type="entry name" value="Fumarase/aspartase (Central domain)"/>
    <property type="match status" value="1"/>
</dbReference>
<dbReference type="InterPro" id="IPR020557">
    <property type="entry name" value="Fumarate_lyase_CS"/>
</dbReference>
<comment type="caution">
    <text evidence="16">The sequence shown here is derived from an EMBL/GenBank/DDBJ whole genome shotgun (WGS) entry which is preliminary data.</text>
</comment>
<evidence type="ECO:0000259" key="14">
    <source>
        <dbReference type="Pfam" id="PF00206"/>
    </source>
</evidence>
<evidence type="ECO:0000256" key="13">
    <source>
        <dbReference type="NCBIfam" id="TIGR00838"/>
    </source>
</evidence>
<comment type="pathway">
    <text evidence="3">Amino-acid biosynthesis; L-arginine biosynthesis; N(2)-acetyl-L-ornithine from L-glutamate: step 1/4.</text>
</comment>
<evidence type="ECO:0000256" key="3">
    <source>
        <dbReference type="ARBA" id="ARBA00004925"/>
    </source>
</evidence>
<evidence type="ECO:0000256" key="1">
    <source>
        <dbReference type="ARBA" id="ARBA00000985"/>
    </source>
</evidence>
<gene>
    <name evidence="12 16" type="primary">argH</name>
    <name evidence="16" type="ORF">GCM10010982_08170</name>
</gene>
<evidence type="ECO:0000256" key="2">
    <source>
        <dbReference type="ARBA" id="ARBA00004496"/>
    </source>
</evidence>
<dbReference type="PRINTS" id="PR00145">
    <property type="entry name" value="ARGSUCLYASE"/>
</dbReference>
<dbReference type="InterPro" id="IPR008948">
    <property type="entry name" value="L-Aspartase-like"/>
</dbReference>
<dbReference type="InterPro" id="IPR009049">
    <property type="entry name" value="Argininosuccinate_lyase"/>
</dbReference>
<name>A0A917YTM4_9ALTE</name>
<evidence type="ECO:0000256" key="7">
    <source>
        <dbReference type="ARBA" id="ARBA00022571"/>
    </source>
</evidence>
<comment type="catalytic activity">
    <reaction evidence="1 12">
        <text>2-(N(omega)-L-arginino)succinate = fumarate + L-arginine</text>
        <dbReference type="Rhea" id="RHEA:24020"/>
        <dbReference type="ChEBI" id="CHEBI:29806"/>
        <dbReference type="ChEBI" id="CHEBI:32682"/>
        <dbReference type="ChEBI" id="CHEBI:57472"/>
        <dbReference type="EC" id="4.3.2.1"/>
    </reaction>
</comment>
<protein>
    <recommendedName>
        <fullName evidence="12 13">Argininosuccinate lyase</fullName>
        <shortName evidence="12">ASAL</shortName>
        <ecNumber evidence="12 13">4.3.2.1</ecNumber>
    </recommendedName>
    <alternativeName>
        <fullName evidence="12">Arginosuccinase</fullName>
    </alternativeName>
</protein>
<comment type="similarity">
    <text evidence="5">In the N-terminal section; belongs to the lyase 1 family. Argininosuccinate lyase subfamily.</text>
</comment>
<accession>A0A917YTM4</accession>
<comment type="catalytic activity">
    <reaction evidence="10">
        <text>L-glutamate + acetyl-CoA = N-acetyl-L-glutamate + CoA + H(+)</text>
        <dbReference type="Rhea" id="RHEA:24292"/>
        <dbReference type="ChEBI" id="CHEBI:15378"/>
        <dbReference type="ChEBI" id="CHEBI:29985"/>
        <dbReference type="ChEBI" id="CHEBI:44337"/>
        <dbReference type="ChEBI" id="CHEBI:57287"/>
        <dbReference type="ChEBI" id="CHEBI:57288"/>
        <dbReference type="EC" id="2.3.1.1"/>
    </reaction>
</comment>